<gene>
    <name evidence="2" type="ORF">O181_047058</name>
</gene>
<comment type="caution">
    <text evidence="2">The sequence shown here is derived from an EMBL/GenBank/DDBJ whole genome shotgun (WGS) entry which is preliminary data.</text>
</comment>
<name>A0A9Q3DVA9_9BASI</name>
<dbReference type="AlphaFoldDB" id="A0A9Q3DVA9"/>
<reference evidence="2" key="1">
    <citation type="submission" date="2021-03" db="EMBL/GenBank/DDBJ databases">
        <title>Draft genome sequence of rust myrtle Austropuccinia psidii MF-1, a brazilian biotype.</title>
        <authorList>
            <person name="Quecine M.C."/>
            <person name="Pachon D.M.R."/>
            <person name="Bonatelli M.L."/>
            <person name="Correr F.H."/>
            <person name="Franceschini L.M."/>
            <person name="Leite T.F."/>
            <person name="Margarido G.R.A."/>
            <person name="Almeida C.A."/>
            <person name="Ferrarezi J.A."/>
            <person name="Labate C.A."/>
        </authorList>
    </citation>
    <scope>NUCLEOTIDE SEQUENCE</scope>
    <source>
        <strain evidence="2">MF-1</strain>
    </source>
</reference>
<evidence type="ECO:0000313" key="2">
    <source>
        <dbReference type="EMBL" id="MBW0507343.1"/>
    </source>
</evidence>
<feature type="compositionally biased region" description="Basic and acidic residues" evidence="1">
    <location>
        <begin position="1"/>
        <end position="10"/>
    </location>
</feature>
<dbReference type="EMBL" id="AVOT02019653">
    <property type="protein sequence ID" value="MBW0507343.1"/>
    <property type="molecule type" value="Genomic_DNA"/>
</dbReference>
<sequence length="192" mass="22374">MAEVTKKKDNFNNCGLTDHYANNCPKAKKKVYAIEKFPEEESPTEDSESESMSDSIREQSADDQYPREKFIMEYQEETKIQIQEIQLEAGIPQDTSNRNSCKHTQEAQTFLVTPNKGMEYIHGRTTNMKVCIENDQHPLIIDSGAHCSIVAKNYLNNHFPNWEKQLFETEVQKCIREDDIHCNNYQRDNYTP</sequence>
<feature type="region of interest" description="Disordered" evidence="1">
    <location>
        <begin position="35"/>
        <end position="66"/>
    </location>
</feature>
<protein>
    <submittedName>
        <fullName evidence="2">Uncharacterized protein</fullName>
    </submittedName>
</protein>
<evidence type="ECO:0000313" key="3">
    <source>
        <dbReference type="Proteomes" id="UP000765509"/>
    </source>
</evidence>
<feature type="compositionally biased region" description="Basic and acidic residues" evidence="1">
    <location>
        <begin position="55"/>
        <end position="66"/>
    </location>
</feature>
<feature type="compositionally biased region" description="Acidic residues" evidence="1">
    <location>
        <begin position="40"/>
        <end position="51"/>
    </location>
</feature>
<keyword evidence="3" id="KW-1185">Reference proteome</keyword>
<organism evidence="2 3">
    <name type="scientific">Austropuccinia psidii MF-1</name>
    <dbReference type="NCBI Taxonomy" id="1389203"/>
    <lineage>
        <taxon>Eukaryota</taxon>
        <taxon>Fungi</taxon>
        <taxon>Dikarya</taxon>
        <taxon>Basidiomycota</taxon>
        <taxon>Pucciniomycotina</taxon>
        <taxon>Pucciniomycetes</taxon>
        <taxon>Pucciniales</taxon>
        <taxon>Sphaerophragmiaceae</taxon>
        <taxon>Austropuccinia</taxon>
    </lineage>
</organism>
<evidence type="ECO:0000256" key="1">
    <source>
        <dbReference type="SAM" id="MobiDB-lite"/>
    </source>
</evidence>
<accession>A0A9Q3DVA9</accession>
<dbReference type="Proteomes" id="UP000765509">
    <property type="component" value="Unassembled WGS sequence"/>
</dbReference>
<proteinExistence type="predicted"/>
<feature type="region of interest" description="Disordered" evidence="1">
    <location>
        <begin position="1"/>
        <end position="22"/>
    </location>
</feature>